<feature type="transmembrane region" description="Helical" evidence="8">
    <location>
        <begin position="279"/>
        <end position="304"/>
    </location>
</feature>
<feature type="transmembrane region" description="Helical" evidence="8">
    <location>
        <begin position="169"/>
        <end position="189"/>
    </location>
</feature>
<feature type="binding site" evidence="6">
    <location>
        <position position="355"/>
    </location>
    <ligand>
        <name>Na(+)</name>
        <dbReference type="ChEBI" id="CHEBI:29101"/>
        <label>1</label>
    </ligand>
</feature>
<sequence length="565" mass="62662">RPTWSGQLEFILATVGYVVGLGNVWRFPYLCYSNGGGAFMIPYLVMVIVCGIPLVLVEFILGQYTHLGPVHAFARICPLFKGAGLSSVVISFVFSTYHNVVLCWALFYMFNSFGATLPWKSCNNTWNSAGNCSSGFLSSSNTELQSASQQFFDRRVLEKTSGIEDPGGLHWELFGCLLLGWVIIFLCLVKGIKSTGKVVYFTAVFPYVILLALLINNVQLPGATDGILYFVTPVWDKLFEVKVWFNAAAQVFMSLGIAFGSMISMSSYNKFNNNIIRDVFIVSVTNSLTSILAGLVIFSALGYMAHMYKLPVDSIATAGPGLVFVVYPEALSTMPVSRLWAPLFFFMLLCLGVDSQFANVEVIITFIKDELGSNLSGFLRREELLSLSVCAGGLILGIPHVTRGGIYTFQLMDTYTAVLSVVFLAFCEVVAVCWIFGVRKLSLMVKRMLGKMPSIYFRFCWILLSPLLILIKPRFLVHFSPAGYGSYSFPVWADCVGWFISLISIVWIPLGAIHEMYKNEGSLVQRLRKAVTPTVDLDKEAVSEITCTITPTTHIFKMVDLLERG</sequence>
<dbReference type="PROSITE" id="PS00610">
    <property type="entry name" value="NA_NEUROTRAN_SYMP_1"/>
    <property type="match status" value="1"/>
</dbReference>
<proteinExistence type="inferred from homology"/>
<feature type="binding site" evidence="6">
    <location>
        <position position="23"/>
    </location>
    <ligand>
        <name>Na(+)</name>
        <dbReference type="ChEBI" id="CHEBI:29101"/>
        <label>1</label>
    </ligand>
</feature>
<feature type="transmembrane region" description="Helical" evidence="8">
    <location>
        <begin position="7"/>
        <end position="27"/>
    </location>
</feature>
<evidence type="ECO:0000256" key="6">
    <source>
        <dbReference type="PIRSR" id="PIRSR600175-1"/>
    </source>
</evidence>
<feature type="transmembrane region" description="Helical" evidence="8">
    <location>
        <begin position="82"/>
        <end position="110"/>
    </location>
</feature>
<dbReference type="Ensembl" id="ENSTNIT00000019176.1">
    <property type="protein sequence ID" value="ENSTNIP00000018948.1"/>
    <property type="gene ID" value="ENSTNIG00000015863.1"/>
</dbReference>
<dbReference type="GO" id="GO:0005886">
    <property type="term" value="C:plasma membrane"/>
    <property type="evidence" value="ECO:0007669"/>
    <property type="project" value="TreeGrafter"/>
</dbReference>
<keyword evidence="7" id="KW-0769">Symport</keyword>
<feature type="transmembrane region" description="Helical" evidence="8">
    <location>
        <begin position="384"/>
        <end position="402"/>
    </location>
</feature>
<dbReference type="GeneTree" id="ENSGT00940000165466"/>
<reference evidence="9" key="2">
    <citation type="submission" date="2025-08" db="UniProtKB">
        <authorList>
            <consortium name="Ensembl"/>
        </authorList>
    </citation>
    <scope>IDENTIFICATION</scope>
</reference>
<comment type="similarity">
    <text evidence="7">Belongs to the sodium:neurotransmitter symporter (SNF) (TC 2.A.22) family.</text>
</comment>
<evidence type="ECO:0000256" key="2">
    <source>
        <dbReference type="ARBA" id="ARBA00022448"/>
    </source>
</evidence>
<dbReference type="PANTHER" id="PTHR11616">
    <property type="entry name" value="SODIUM/CHLORIDE DEPENDENT TRANSPORTER"/>
    <property type="match status" value="1"/>
</dbReference>
<dbReference type="Pfam" id="PF00209">
    <property type="entry name" value="SNF"/>
    <property type="match status" value="1"/>
</dbReference>
<keyword evidence="6" id="KW-0915">Sodium</keyword>
<evidence type="ECO:0000256" key="4">
    <source>
        <dbReference type="ARBA" id="ARBA00022989"/>
    </source>
</evidence>
<feature type="binding site" evidence="6">
    <location>
        <position position="254"/>
    </location>
    <ligand>
        <name>Na(+)</name>
        <dbReference type="ChEBI" id="CHEBI:29101"/>
        <label>1</label>
    </ligand>
</feature>
<dbReference type="GO" id="GO:0005283">
    <property type="term" value="F:amino acid:sodium symporter activity"/>
    <property type="evidence" value="ECO:0007669"/>
    <property type="project" value="TreeGrafter"/>
</dbReference>
<feature type="transmembrane region" description="Helical" evidence="8">
    <location>
        <begin position="455"/>
        <end position="471"/>
    </location>
</feature>
<keyword evidence="3 7" id="KW-0812">Transmembrane</keyword>
<dbReference type="OMA" id="VFQLWAP"/>
<feature type="transmembrane region" description="Helical" evidence="8">
    <location>
        <begin position="491"/>
        <end position="513"/>
    </location>
</feature>
<feature type="transmembrane region" description="Helical" evidence="8">
    <location>
        <begin position="243"/>
        <end position="267"/>
    </location>
</feature>
<dbReference type="PROSITE" id="PS50267">
    <property type="entry name" value="NA_NEUROTRAN_SYMP_3"/>
    <property type="match status" value="1"/>
</dbReference>
<organism evidence="9 10">
    <name type="scientific">Tetraodon nigroviridis</name>
    <name type="common">Spotted green pufferfish</name>
    <name type="synonym">Chelonodon nigroviridis</name>
    <dbReference type="NCBI Taxonomy" id="99883"/>
    <lineage>
        <taxon>Eukaryota</taxon>
        <taxon>Metazoa</taxon>
        <taxon>Chordata</taxon>
        <taxon>Craniata</taxon>
        <taxon>Vertebrata</taxon>
        <taxon>Euteleostomi</taxon>
        <taxon>Actinopterygii</taxon>
        <taxon>Neopterygii</taxon>
        <taxon>Teleostei</taxon>
        <taxon>Neoteleostei</taxon>
        <taxon>Acanthomorphata</taxon>
        <taxon>Eupercaria</taxon>
        <taxon>Tetraodontiformes</taxon>
        <taxon>Tetradontoidea</taxon>
        <taxon>Tetraodontidae</taxon>
        <taxon>Tetraodon</taxon>
    </lineage>
</organism>
<dbReference type="Proteomes" id="UP000007303">
    <property type="component" value="Unassembled WGS sequence"/>
</dbReference>
<feature type="transmembrane region" description="Helical" evidence="8">
    <location>
        <begin position="339"/>
        <end position="364"/>
    </location>
</feature>
<protein>
    <recommendedName>
        <fullName evidence="7">Transporter</fullName>
    </recommendedName>
</protein>
<evidence type="ECO:0000256" key="1">
    <source>
        <dbReference type="ARBA" id="ARBA00004141"/>
    </source>
</evidence>
<feature type="binding site" evidence="6">
    <location>
        <position position="351"/>
    </location>
    <ligand>
        <name>Na(+)</name>
        <dbReference type="ChEBI" id="CHEBI:29101"/>
        <label>1</label>
    </ligand>
</feature>
<feature type="binding site" evidence="6">
    <location>
        <position position="19"/>
    </location>
    <ligand>
        <name>Na(+)</name>
        <dbReference type="ChEBI" id="CHEBI:29101"/>
        <label>1</label>
    </ligand>
</feature>
<feature type="transmembrane region" description="Helical" evidence="8">
    <location>
        <begin position="198"/>
        <end position="215"/>
    </location>
</feature>
<feature type="binding site" evidence="6">
    <location>
        <position position="16"/>
    </location>
    <ligand>
        <name>Na(+)</name>
        <dbReference type="ChEBI" id="CHEBI:29101"/>
        <label>1</label>
    </ligand>
</feature>
<feature type="binding site" evidence="6">
    <location>
        <position position="354"/>
    </location>
    <ligand>
        <name>Na(+)</name>
        <dbReference type="ChEBI" id="CHEBI:29101"/>
        <label>1</label>
    </ligand>
</feature>
<dbReference type="PANTHER" id="PTHR11616:SF133">
    <property type="entry name" value="TRANSPORTER"/>
    <property type="match status" value="1"/>
</dbReference>
<keyword evidence="10" id="KW-1185">Reference proteome</keyword>
<feature type="binding site" evidence="6">
    <location>
        <position position="286"/>
    </location>
    <ligand>
        <name>Na(+)</name>
        <dbReference type="ChEBI" id="CHEBI:29101"/>
        <label>1</label>
    </ligand>
</feature>
<accession>H3DEK5</accession>
<dbReference type="SUPFAM" id="SSF161070">
    <property type="entry name" value="SNF-like"/>
    <property type="match status" value="1"/>
</dbReference>
<keyword evidence="6" id="KW-0479">Metal-binding</keyword>
<dbReference type="InParanoid" id="H3DEK5"/>
<dbReference type="PRINTS" id="PR00176">
    <property type="entry name" value="NANEUSMPORT"/>
</dbReference>
<dbReference type="GO" id="GO:0046872">
    <property type="term" value="F:metal ion binding"/>
    <property type="evidence" value="ECO:0007669"/>
    <property type="project" value="UniProtKB-KW"/>
</dbReference>
<dbReference type="NCBIfam" id="NF037979">
    <property type="entry name" value="Na_transp"/>
    <property type="match status" value="1"/>
</dbReference>
<comment type="subcellular location">
    <subcellularLocation>
        <location evidence="1">Membrane</location>
        <topology evidence="1">Multi-pass membrane protein</topology>
    </subcellularLocation>
</comment>
<evidence type="ECO:0000256" key="7">
    <source>
        <dbReference type="RuleBase" id="RU003732"/>
    </source>
</evidence>
<keyword evidence="4 8" id="KW-1133">Transmembrane helix</keyword>
<dbReference type="GO" id="GO:0089718">
    <property type="term" value="P:amino acid import across plasma membrane"/>
    <property type="evidence" value="ECO:0007669"/>
    <property type="project" value="TreeGrafter"/>
</dbReference>
<feature type="transmembrane region" description="Helical" evidence="8">
    <location>
        <begin position="39"/>
        <end position="61"/>
    </location>
</feature>
<feature type="transmembrane region" description="Helical" evidence="8">
    <location>
        <begin position="414"/>
        <end position="435"/>
    </location>
</feature>
<evidence type="ECO:0000256" key="5">
    <source>
        <dbReference type="ARBA" id="ARBA00023136"/>
    </source>
</evidence>
<keyword evidence="2 7" id="KW-0813">Transport</keyword>
<keyword evidence="5 8" id="KW-0472">Membrane</keyword>
<evidence type="ECO:0000313" key="9">
    <source>
        <dbReference type="Ensembl" id="ENSTNIP00000018948.1"/>
    </source>
</evidence>
<reference evidence="9" key="3">
    <citation type="submission" date="2025-09" db="UniProtKB">
        <authorList>
            <consortium name="Ensembl"/>
        </authorList>
    </citation>
    <scope>IDENTIFICATION</scope>
</reference>
<reference evidence="10" key="1">
    <citation type="journal article" date="2004" name="Nature">
        <title>Genome duplication in the teleost fish Tetraodon nigroviridis reveals the early vertebrate proto-karyotype.</title>
        <authorList>
            <person name="Jaillon O."/>
            <person name="Aury J.-M."/>
            <person name="Brunet F."/>
            <person name="Petit J.-L."/>
            <person name="Stange-Thomann N."/>
            <person name="Mauceli E."/>
            <person name="Bouneau L."/>
            <person name="Fischer C."/>
            <person name="Ozouf-Costaz C."/>
            <person name="Bernot A."/>
            <person name="Nicaud S."/>
            <person name="Jaffe D."/>
            <person name="Fisher S."/>
            <person name="Lutfalla G."/>
            <person name="Dossat C."/>
            <person name="Segurens B."/>
            <person name="Dasilva C."/>
            <person name="Salanoubat M."/>
            <person name="Levy M."/>
            <person name="Boudet N."/>
            <person name="Castellano S."/>
            <person name="Anthouard V."/>
            <person name="Jubin C."/>
            <person name="Castelli V."/>
            <person name="Katinka M."/>
            <person name="Vacherie B."/>
            <person name="Biemont C."/>
            <person name="Skalli Z."/>
            <person name="Cattolico L."/>
            <person name="Poulain J."/>
            <person name="De Berardinis V."/>
            <person name="Cruaud C."/>
            <person name="Duprat S."/>
            <person name="Brottier P."/>
            <person name="Coutanceau J.-P."/>
            <person name="Gouzy J."/>
            <person name="Parra G."/>
            <person name="Lardier G."/>
            <person name="Chapple C."/>
            <person name="McKernan K.J."/>
            <person name="McEwan P."/>
            <person name="Bosak S."/>
            <person name="Kellis M."/>
            <person name="Volff J.-N."/>
            <person name="Guigo R."/>
            <person name="Zody M.C."/>
            <person name="Mesirov J."/>
            <person name="Lindblad-Toh K."/>
            <person name="Birren B."/>
            <person name="Nusbaum C."/>
            <person name="Kahn D."/>
            <person name="Robinson-Rechavi M."/>
            <person name="Laudet V."/>
            <person name="Schachter V."/>
            <person name="Quetier F."/>
            <person name="Saurin W."/>
            <person name="Scarpelli C."/>
            <person name="Wincker P."/>
            <person name="Lander E.S."/>
            <person name="Weissenbach J."/>
            <person name="Roest Crollius H."/>
        </authorList>
    </citation>
    <scope>NUCLEOTIDE SEQUENCE [LARGE SCALE GENOMIC DNA]</scope>
</reference>
<dbReference type="AlphaFoldDB" id="H3DEK5"/>
<evidence type="ECO:0000256" key="3">
    <source>
        <dbReference type="ARBA" id="ARBA00022692"/>
    </source>
</evidence>
<dbReference type="InterPro" id="IPR037272">
    <property type="entry name" value="SNS_sf"/>
</dbReference>
<dbReference type="HOGENOM" id="CLU_006855_9_5_1"/>
<dbReference type="InterPro" id="IPR000175">
    <property type="entry name" value="Na/ntran_symport"/>
</dbReference>
<evidence type="ECO:0000313" key="10">
    <source>
        <dbReference type="Proteomes" id="UP000007303"/>
    </source>
</evidence>
<name>H3DEK5_TETNG</name>
<evidence type="ECO:0000256" key="8">
    <source>
        <dbReference type="SAM" id="Phobius"/>
    </source>
</evidence>